<dbReference type="GO" id="GO:0019748">
    <property type="term" value="P:secondary metabolic process"/>
    <property type="evidence" value="ECO:0007669"/>
    <property type="project" value="TreeGrafter"/>
</dbReference>
<evidence type="ECO:0000256" key="5">
    <source>
        <dbReference type="ARBA" id="ARBA00023239"/>
    </source>
</evidence>
<keyword evidence="11" id="KW-0378">Hydrolase</keyword>
<name>A0A3N4KWE9_9PEZI</name>
<dbReference type="GO" id="GO:0005829">
    <property type="term" value="C:cytosol"/>
    <property type="evidence" value="ECO:0007669"/>
    <property type="project" value="TreeGrafter"/>
</dbReference>
<dbReference type="GO" id="GO:0016787">
    <property type="term" value="F:hydrolase activity"/>
    <property type="evidence" value="ECO:0007669"/>
    <property type="project" value="UniProtKB-KW"/>
</dbReference>
<reference evidence="11 12" key="1">
    <citation type="journal article" date="2018" name="Nat. Ecol. Evol.">
        <title>Pezizomycetes genomes reveal the molecular basis of ectomycorrhizal truffle lifestyle.</title>
        <authorList>
            <person name="Murat C."/>
            <person name="Payen T."/>
            <person name="Noel B."/>
            <person name="Kuo A."/>
            <person name="Morin E."/>
            <person name="Chen J."/>
            <person name="Kohler A."/>
            <person name="Krizsan K."/>
            <person name="Balestrini R."/>
            <person name="Da Silva C."/>
            <person name="Montanini B."/>
            <person name="Hainaut M."/>
            <person name="Levati E."/>
            <person name="Barry K.W."/>
            <person name="Belfiori B."/>
            <person name="Cichocki N."/>
            <person name="Clum A."/>
            <person name="Dockter R.B."/>
            <person name="Fauchery L."/>
            <person name="Guy J."/>
            <person name="Iotti M."/>
            <person name="Le Tacon F."/>
            <person name="Lindquist E.A."/>
            <person name="Lipzen A."/>
            <person name="Malagnac F."/>
            <person name="Mello A."/>
            <person name="Molinier V."/>
            <person name="Miyauchi S."/>
            <person name="Poulain J."/>
            <person name="Riccioni C."/>
            <person name="Rubini A."/>
            <person name="Sitrit Y."/>
            <person name="Splivallo R."/>
            <person name="Traeger S."/>
            <person name="Wang M."/>
            <person name="Zifcakova L."/>
            <person name="Wipf D."/>
            <person name="Zambonelli A."/>
            <person name="Paolocci F."/>
            <person name="Nowrousian M."/>
            <person name="Ottonello S."/>
            <person name="Baldrian P."/>
            <person name="Spatafora J.W."/>
            <person name="Henrissat B."/>
            <person name="Nagy L.G."/>
            <person name="Aury J.M."/>
            <person name="Wincker P."/>
            <person name="Grigoriev I.V."/>
            <person name="Bonfante P."/>
            <person name="Martin F.M."/>
        </authorList>
    </citation>
    <scope>NUCLEOTIDE SEQUENCE [LARGE SCALE GENOMIC DNA]</scope>
    <source>
        <strain evidence="11 12">CCBAS932</strain>
    </source>
</reference>
<evidence type="ECO:0000256" key="1">
    <source>
        <dbReference type="ARBA" id="ARBA00005871"/>
    </source>
</evidence>
<protein>
    <recommendedName>
        <fullName evidence="7">6-methylsalicylate decarboxylase</fullName>
        <ecNumber evidence="7">4.1.1.52</ecNumber>
    </recommendedName>
</protein>
<dbReference type="Pfam" id="PF04909">
    <property type="entry name" value="Amidohydro_2"/>
    <property type="match status" value="1"/>
</dbReference>
<evidence type="ECO:0000256" key="8">
    <source>
        <dbReference type="RuleBase" id="RU366045"/>
    </source>
</evidence>
<evidence type="ECO:0000313" key="11">
    <source>
        <dbReference type="EMBL" id="RPB14857.1"/>
    </source>
</evidence>
<dbReference type="InterPro" id="IPR032466">
    <property type="entry name" value="Metal_Hydrolase"/>
</dbReference>
<dbReference type="InterPro" id="IPR032465">
    <property type="entry name" value="ACMSD"/>
</dbReference>
<evidence type="ECO:0000256" key="2">
    <source>
        <dbReference type="ARBA" id="ARBA00022723"/>
    </source>
</evidence>
<comment type="similarity">
    <text evidence="1">Belongs to the metallo-dependent hydrolases superfamily. ACMSD family.</text>
</comment>
<dbReference type="OrthoDB" id="2832284at2759"/>
<evidence type="ECO:0000256" key="4">
    <source>
        <dbReference type="ARBA" id="ARBA00022833"/>
    </source>
</evidence>
<dbReference type="SUPFAM" id="SSF51556">
    <property type="entry name" value="Metallo-dependent hydrolases"/>
    <property type="match status" value="1"/>
</dbReference>
<sequence length="360" mass="39777">MSTMSTMSTITFLLIFSTLATARFNVTSNFRVDVHTHFIPDFYREALINSGNAEIRNGTEVWSEGAIIPKWSIEAQIETMDTNGIDYSVLSLSAPGVAFLHGNPAAANLTRRLNDYLFELMELYPGRIGAFCVLPLPNVEAALEEIEYCMDTLGFAGVGLFTNHDGVYLGDSNLDPIFDLLSTRNLTTFVHPTVPNCWKDVTLGYAPPLIEFPFDTMRAIMNLFLTGTRARYQHINMIFSHGGGVLPFLAERVAYTVERPAFGGYRSEDVLDQFKGYFFDTASTVSRPQLAALDEFGVAGRLMTGTDYPFLPGNFTNGYPAAIAAYGKFTEEVIEGINSQNALSVLPVVVEKLGLEILYN</sequence>
<organism evidence="11 12">
    <name type="scientific">Morchella conica CCBAS932</name>
    <dbReference type="NCBI Taxonomy" id="1392247"/>
    <lineage>
        <taxon>Eukaryota</taxon>
        <taxon>Fungi</taxon>
        <taxon>Dikarya</taxon>
        <taxon>Ascomycota</taxon>
        <taxon>Pezizomycotina</taxon>
        <taxon>Pezizomycetes</taxon>
        <taxon>Pezizales</taxon>
        <taxon>Morchellaceae</taxon>
        <taxon>Morchella</taxon>
    </lineage>
</organism>
<evidence type="ECO:0000256" key="7">
    <source>
        <dbReference type="ARBA" id="ARBA00038889"/>
    </source>
</evidence>
<dbReference type="Proteomes" id="UP000277580">
    <property type="component" value="Unassembled WGS sequence"/>
</dbReference>
<evidence type="ECO:0000256" key="6">
    <source>
        <dbReference type="ARBA" id="ARBA00036832"/>
    </source>
</evidence>
<evidence type="ECO:0000313" key="12">
    <source>
        <dbReference type="Proteomes" id="UP000277580"/>
    </source>
</evidence>
<dbReference type="InterPro" id="IPR006680">
    <property type="entry name" value="Amidohydro-rel"/>
</dbReference>
<keyword evidence="2" id="KW-0479">Metal-binding</keyword>
<keyword evidence="12" id="KW-1185">Reference proteome</keyword>
<feature type="chain" id="PRO_5018241063" description="6-methylsalicylate decarboxylase" evidence="9">
    <location>
        <begin position="23"/>
        <end position="360"/>
    </location>
</feature>
<evidence type="ECO:0000256" key="9">
    <source>
        <dbReference type="SAM" id="SignalP"/>
    </source>
</evidence>
<dbReference type="PANTHER" id="PTHR21240">
    <property type="entry name" value="2-AMINO-3-CARBOXYLMUCONATE-6-SEMIALDEHYDE DECARBOXYLASE"/>
    <property type="match status" value="1"/>
</dbReference>
<feature type="signal peptide" evidence="9">
    <location>
        <begin position="1"/>
        <end position="22"/>
    </location>
</feature>
<accession>A0A3N4KWE9</accession>
<proteinExistence type="inferred from homology"/>
<dbReference type="InParanoid" id="A0A3N4KWE9"/>
<gene>
    <name evidence="11" type="ORF">P167DRAFT_533840</name>
</gene>
<keyword evidence="5 8" id="KW-0456">Lyase</keyword>
<dbReference type="EMBL" id="ML119116">
    <property type="protein sequence ID" value="RPB14857.1"/>
    <property type="molecule type" value="Genomic_DNA"/>
</dbReference>
<dbReference type="AlphaFoldDB" id="A0A3N4KWE9"/>
<keyword evidence="3 8" id="KW-0210">Decarboxylase</keyword>
<dbReference type="STRING" id="1392247.A0A3N4KWE9"/>
<dbReference type="EC" id="4.1.1.52" evidence="7"/>
<keyword evidence="4" id="KW-0862">Zinc</keyword>
<dbReference type="GO" id="GO:0046872">
    <property type="term" value="F:metal ion binding"/>
    <property type="evidence" value="ECO:0007669"/>
    <property type="project" value="UniProtKB-KW"/>
</dbReference>
<evidence type="ECO:0000256" key="3">
    <source>
        <dbReference type="ARBA" id="ARBA00022793"/>
    </source>
</evidence>
<dbReference type="PANTHER" id="PTHR21240:SF29">
    <property type="entry name" value="AMIDOHYDROLASE-RELATED DOMAIN-CONTAINING PROTEIN"/>
    <property type="match status" value="1"/>
</dbReference>
<feature type="domain" description="Amidohydrolase-related" evidence="10">
    <location>
        <begin position="32"/>
        <end position="347"/>
    </location>
</feature>
<evidence type="ECO:0000259" key="10">
    <source>
        <dbReference type="Pfam" id="PF04909"/>
    </source>
</evidence>
<dbReference type="Gene3D" id="3.20.20.140">
    <property type="entry name" value="Metal-dependent hydrolases"/>
    <property type="match status" value="1"/>
</dbReference>
<dbReference type="GO" id="GO:0047596">
    <property type="term" value="F:6-methylsalicylate decarboxylase activity"/>
    <property type="evidence" value="ECO:0007669"/>
    <property type="project" value="UniProtKB-EC"/>
</dbReference>
<keyword evidence="9" id="KW-0732">Signal</keyword>
<comment type="catalytic activity">
    <reaction evidence="6">
        <text>6-methylsalicylate + H(+) = 3-methylphenol + CO2</text>
        <dbReference type="Rhea" id="RHEA:23112"/>
        <dbReference type="ChEBI" id="CHEBI:15378"/>
        <dbReference type="ChEBI" id="CHEBI:16526"/>
        <dbReference type="ChEBI" id="CHEBI:17231"/>
        <dbReference type="ChEBI" id="CHEBI:36658"/>
        <dbReference type="EC" id="4.1.1.52"/>
    </reaction>
    <physiologicalReaction direction="left-to-right" evidence="6">
        <dbReference type="Rhea" id="RHEA:23113"/>
    </physiologicalReaction>
</comment>